<name>A0A183PR56_9TREM</name>
<dbReference type="EMBL" id="UZAL01037774">
    <property type="protein sequence ID" value="VDP72492.1"/>
    <property type="molecule type" value="Genomic_DNA"/>
</dbReference>
<sequence length="254" mass="27793">GATVNHSTSDISRHHIILGDCFYPVLDNIRFTSDSFKITVSPSSIGIPNKIIGQLTFRDSVNPSNLQLLVTRSDAATNTLCPTEVIALSVQLGLPAGTTAITVELFGPTKDTIIYGFVEFIDISYIGNTYTAVDLSSITVIDIPNVVENYSLTLRFAVGLWSNNSIVDGMQFICNCKVSDGISVVTSTTTITSRKLCTVFQPELNMLSNFPYIVPGDILLFQAEAYFTFETGNYTVNSVSNSVFIWLRNPYIKA</sequence>
<evidence type="ECO:0000313" key="1">
    <source>
        <dbReference type="EMBL" id="VDP72492.1"/>
    </source>
</evidence>
<feature type="non-terminal residue" evidence="1">
    <location>
        <position position="1"/>
    </location>
</feature>
<keyword evidence="2" id="KW-1185">Reference proteome</keyword>
<accession>A0A183PR56</accession>
<evidence type="ECO:0000313" key="2">
    <source>
        <dbReference type="Proteomes" id="UP000269396"/>
    </source>
</evidence>
<reference evidence="1 2" key="1">
    <citation type="submission" date="2018-11" db="EMBL/GenBank/DDBJ databases">
        <authorList>
            <consortium name="Pathogen Informatics"/>
        </authorList>
    </citation>
    <scope>NUCLEOTIDE SEQUENCE [LARGE SCALE GENOMIC DNA]</scope>
    <source>
        <strain>Denwood</strain>
        <strain evidence="2">Zambia</strain>
    </source>
</reference>
<dbReference type="Proteomes" id="UP000269396">
    <property type="component" value="Unassembled WGS sequence"/>
</dbReference>
<organism evidence="1 2">
    <name type="scientific">Schistosoma mattheei</name>
    <dbReference type="NCBI Taxonomy" id="31246"/>
    <lineage>
        <taxon>Eukaryota</taxon>
        <taxon>Metazoa</taxon>
        <taxon>Spiralia</taxon>
        <taxon>Lophotrochozoa</taxon>
        <taxon>Platyhelminthes</taxon>
        <taxon>Trematoda</taxon>
        <taxon>Digenea</taxon>
        <taxon>Strigeidida</taxon>
        <taxon>Schistosomatoidea</taxon>
        <taxon>Schistosomatidae</taxon>
        <taxon>Schistosoma</taxon>
    </lineage>
</organism>
<protein>
    <submittedName>
        <fullName evidence="1">Uncharacterized protein</fullName>
    </submittedName>
</protein>
<dbReference type="AlphaFoldDB" id="A0A183PR56"/>
<gene>
    <name evidence="1" type="ORF">SMTD_LOCUS16841</name>
</gene>
<proteinExistence type="predicted"/>